<reference evidence="1 2" key="1">
    <citation type="submission" date="2015-05" db="EMBL/GenBank/DDBJ databases">
        <authorList>
            <person name="Wang D.B."/>
            <person name="Wang M."/>
        </authorList>
    </citation>
    <scope>NUCLEOTIDE SEQUENCE [LARGE SCALE GENOMIC DNA]</scope>
</reference>
<keyword evidence="2" id="KW-1185">Reference proteome</keyword>
<dbReference type="EMBL" id="KR534323">
    <property type="protein sequence ID" value="AKO61120.1"/>
    <property type="molecule type" value="Genomic_DNA"/>
</dbReference>
<name>A0A0H4J2E4_9CAUD</name>
<dbReference type="KEGG" id="vg:26796714"/>
<protein>
    <submittedName>
        <fullName evidence="1">Uncharacterized protein</fullName>
    </submittedName>
</protein>
<evidence type="ECO:0000313" key="2">
    <source>
        <dbReference type="Proteomes" id="UP000202763"/>
    </source>
</evidence>
<proteinExistence type="predicted"/>
<dbReference type="RefSeq" id="YP_009225653.1">
    <property type="nucleotide sequence ID" value="NC_029094.1"/>
</dbReference>
<evidence type="ECO:0000313" key="1">
    <source>
        <dbReference type="EMBL" id="AKO61120.1"/>
    </source>
</evidence>
<organism evidence="1 2">
    <name type="scientific">Pseudoalteromonas phage H101</name>
    <dbReference type="NCBI Taxonomy" id="1654919"/>
    <lineage>
        <taxon>Viruses</taxon>
        <taxon>Duplodnaviria</taxon>
        <taxon>Heunggongvirae</taxon>
        <taxon>Uroviricota</taxon>
        <taxon>Caudoviricetes</taxon>
        <taxon>Shandongvirus</taxon>
        <taxon>Shandongvirus H101</taxon>
    </lineage>
</organism>
<dbReference type="GeneID" id="26796714"/>
<accession>A0A0H4J2E4</accession>
<dbReference type="Proteomes" id="UP000202763">
    <property type="component" value="Segment"/>
</dbReference>
<sequence>MSNEVTKEMLDESLASIQDYLDNTSAEQFEKDYLEIRKFTKGGVPAAEIIGWEPEVLQVDYSNSARNIPDNEGTLEIEWGCPLDKRGDM</sequence>